<protein>
    <recommendedName>
        <fullName evidence="4">Ankyrin 2,3/unc44</fullName>
    </recommendedName>
</protein>
<feature type="region of interest" description="Disordered" evidence="1">
    <location>
        <begin position="89"/>
        <end position="111"/>
    </location>
</feature>
<feature type="region of interest" description="Disordered" evidence="1">
    <location>
        <begin position="479"/>
        <end position="601"/>
    </location>
</feature>
<reference evidence="2 3" key="1">
    <citation type="journal article" date="2020" name="Genome Biol. Evol.">
        <title>A new high-quality draft genome assembly of the Chinese cordyceps Ophiocordyceps sinensis.</title>
        <authorList>
            <person name="Shu R."/>
            <person name="Zhang J."/>
            <person name="Meng Q."/>
            <person name="Zhang H."/>
            <person name="Zhou G."/>
            <person name="Li M."/>
            <person name="Wu P."/>
            <person name="Zhao Y."/>
            <person name="Chen C."/>
            <person name="Qin Q."/>
        </authorList>
    </citation>
    <scope>NUCLEOTIDE SEQUENCE [LARGE SCALE GENOMIC DNA]</scope>
    <source>
        <strain evidence="2 3">IOZ07</strain>
    </source>
</reference>
<dbReference type="AlphaFoldDB" id="A0A8H4LTH3"/>
<evidence type="ECO:0000313" key="3">
    <source>
        <dbReference type="Proteomes" id="UP000557566"/>
    </source>
</evidence>
<gene>
    <name evidence="2" type="ORF">G6O67_008059</name>
</gene>
<accession>A0A8H4LTH3</accession>
<evidence type="ECO:0000256" key="1">
    <source>
        <dbReference type="SAM" id="MobiDB-lite"/>
    </source>
</evidence>
<sequence length="601" mass="69577">MASPESITAPLSAIDVSALSDAELADFMKNNRRPGRGYELPVHGWDKLSKDQRNELAERLKAQQRALAQSPAACSRPLDLAELDARLRNVSDGHQDSSRARRRTTERSRTRSPLIDDEALARLRETEAYHDLVDDAGRPLYPIDLLDHVLGSPDLYDEMLRPWNYDFRYSHSEAPLKREHVFGRQWRRWTDFRRWQRDNRGIWDESLEGFPAYVERVKHFMRPFYTTDQYAEMEAEIKADPSTLPWDFVQWEREEQRYYCREHGCNGFSDYVEAVKRRLAQNDFTPTFQLKEDPKQQDQLTTWIECLNFEYWWRDRCTRTIERLKADYDKAWQELVDSKVLRPRETEESIRTAVSAWNREAEKDRAQDAVQRAKAAAMEVYKSTQQDPNRLGIPRAKRISMMEAATTRLNAAKAHLEMLNNRSNRIIDFIQGTFDFTDAKLDAARHRILLQWVLDQVPLVEAEMAQFGPCVIKGEKRRFTTEEDHTGKRRSKRKKLELQKSGSTTAPVATEESSTERHLGIAQPEAQGSQTKTSLTGRAPQPVDAPKDLVAAHVLRRARRALAPQTGRPGLRPRPSATPKEPPRPEKKTRATMAKGGTWKK</sequence>
<dbReference type="OrthoDB" id="4919781at2759"/>
<dbReference type="EMBL" id="JAAVMX010000009">
    <property type="protein sequence ID" value="KAF4504632.1"/>
    <property type="molecule type" value="Genomic_DNA"/>
</dbReference>
<evidence type="ECO:0008006" key="4">
    <source>
        <dbReference type="Google" id="ProtNLM"/>
    </source>
</evidence>
<feature type="compositionally biased region" description="Basic and acidic residues" evidence="1">
    <location>
        <begin position="89"/>
        <end position="109"/>
    </location>
</feature>
<comment type="caution">
    <text evidence="2">The sequence shown here is derived from an EMBL/GenBank/DDBJ whole genome shotgun (WGS) entry which is preliminary data.</text>
</comment>
<dbReference type="Proteomes" id="UP000557566">
    <property type="component" value="Unassembled WGS sequence"/>
</dbReference>
<feature type="compositionally biased region" description="Polar residues" evidence="1">
    <location>
        <begin position="526"/>
        <end position="536"/>
    </location>
</feature>
<proteinExistence type="predicted"/>
<name>A0A8H4LTH3_9HYPO</name>
<evidence type="ECO:0000313" key="2">
    <source>
        <dbReference type="EMBL" id="KAF4504632.1"/>
    </source>
</evidence>
<keyword evidence="3" id="KW-1185">Reference proteome</keyword>
<organism evidence="2 3">
    <name type="scientific">Ophiocordyceps sinensis</name>
    <dbReference type="NCBI Taxonomy" id="72228"/>
    <lineage>
        <taxon>Eukaryota</taxon>
        <taxon>Fungi</taxon>
        <taxon>Dikarya</taxon>
        <taxon>Ascomycota</taxon>
        <taxon>Pezizomycotina</taxon>
        <taxon>Sordariomycetes</taxon>
        <taxon>Hypocreomycetidae</taxon>
        <taxon>Hypocreales</taxon>
        <taxon>Ophiocordycipitaceae</taxon>
        <taxon>Ophiocordyceps</taxon>
    </lineage>
</organism>